<keyword evidence="2" id="KW-1185">Reference proteome</keyword>
<evidence type="ECO:0000313" key="2">
    <source>
        <dbReference type="Proteomes" id="UP000011058"/>
    </source>
</evidence>
<proteinExistence type="predicted"/>
<accession>I0KB00</accession>
<dbReference type="Proteomes" id="UP000011058">
    <property type="component" value="Chromosome"/>
</dbReference>
<dbReference type="AlphaFoldDB" id="I0KB00"/>
<sequence>MSYRLPNLQPPGQYRRLTRSHQTQLLNTLTQYNQRLDYNNARRRVSNYRTMHNTQRTLQQLLSQQDPTSDYSKRLSESVQQRELILQRMREQMDNNPLTRVLLVQSVAPSRQNG</sequence>
<gene>
    <name evidence="1" type="ORF">FAES_3295</name>
</gene>
<dbReference type="HOGENOM" id="CLU_2117393_0_0_10"/>
<protein>
    <submittedName>
        <fullName evidence="1">Uncharacterized protein</fullName>
    </submittedName>
</protein>
<reference evidence="1 2" key="1">
    <citation type="journal article" date="2012" name="J. Bacteriol.">
        <title>Genome Sequence of Fibrella aestuarina BUZ 2T, a Filamentous Marine Bacterium.</title>
        <authorList>
            <person name="Filippini M."/>
            <person name="Qi W."/>
            <person name="Blom J."/>
            <person name="Goesmann A."/>
            <person name="Smits T.H."/>
            <person name="Bagheri H.C."/>
        </authorList>
    </citation>
    <scope>NUCLEOTIDE SEQUENCE [LARGE SCALE GENOMIC DNA]</scope>
    <source>
        <strain evidence="2">BUZ 2T</strain>
    </source>
</reference>
<dbReference type="EMBL" id="HE796683">
    <property type="protein sequence ID" value="CCH01303.1"/>
    <property type="molecule type" value="Genomic_DNA"/>
</dbReference>
<organism evidence="1 2">
    <name type="scientific">Fibrella aestuarina BUZ 2</name>
    <dbReference type="NCBI Taxonomy" id="1166018"/>
    <lineage>
        <taxon>Bacteria</taxon>
        <taxon>Pseudomonadati</taxon>
        <taxon>Bacteroidota</taxon>
        <taxon>Cytophagia</taxon>
        <taxon>Cytophagales</taxon>
        <taxon>Spirosomataceae</taxon>
        <taxon>Fibrella</taxon>
    </lineage>
</organism>
<dbReference type="KEGG" id="fae:FAES_3295"/>
<evidence type="ECO:0000313" key="1">
    <source>
        <dbReference type="EMBL" id="CCH01303.1"/>
    </source>
</evidence>
<name>I0KB00_9BACT</name>